<keyword evidence="10" id="KW-1185">Reference proteome</keyword>
<dbReference type="SUPFAM" id="SSF118116">
    <property type="entry name" value="DNA mismatch repair protein MutL"/>
    <property type="match status" value="1"/>
</dbReference>
<dbReference type="CDD" id="cd00782">
    <property type="entry name" value="MutL_Trans"/>
    <property type="match status" value="1"/>
</dbReference>
<dbReference type="PANTHER" id="PTHR10073">
    <property type="entry name" value="DNA MISMATCH REPAIR PROTEIN MLH, PMS, MUTL"/>
    <property type="match status" value="1"/>
</dbReference>
<dbReference type="InterPro" id="IPR014790">
    <property type="entry name" value="MutL_C"/>
</dbReference>
<dbReference type="Proteomes" id="UP000320386">
    <property type="component" value="Chromosome"/>
</dbReference>
<feature type="domain" description="DNA mismatch repair protein S5" evidence="8">
    <location>
        <begin position="210"/>
        <end position="331"/>
    </location>
</feature>
<organism evidence="9 10">
    <name type="scientific">Mucisphaera calidilacus</name>
    <dbReference type="NCBI Taxonomy" id="2527982"/>
    <lineage>
        <taxon>Bacteria</taxon>
        <taxon>Pseudomonadati</taxon>
        <taxon>Planctomycetota</taxon>
        <taxon>Phycisphaerae</taxon>
        <taxon>Phycisphaerales</taxon>
        <taxon>Phycisphaeraceae</taxon>
        <taxon>Mucisphaera</taxon>
    </lineage>
</organism>
<evidence type="ECO:0000256" key="3">
    <source>
        <dbReference type="ARBA" id="ARBA00022763"/>
    </source>
</evidence>
<dbReference type="InterPro" id="IPR042120">
    <property type="entry name" value="MutL_C_dimsub"/>
</dbReference>
<dbReference type="Gene3D" id="3.30.1540.20">
    <property type="entry name" value="MutL, C-terminal domain, dimerisation subdomain"/>
    <property type="match status" value="1"/>
</dbReference>
<feature type="domain" description="MutL C-terminal dimerisation" evidence="7">
    <location>
        <begin position="427"/>
        <end position="578"/>
    </location>
</feature>
<dbReference type="Pfam" id="PF13589">
    <property type="entry name" value="HATPase_c_3"/>
    <property type="match status" value="1"/>
</dbReference>
<dbReference type="InterPro" id="IPR014762">
    <property type="entry name" value="DNA_mismatch_repair_CS"/>
</dbReference>
<comment type="similarity">
    <text evidence="1 5">Belongs to the DNA mismatch repair MutL/HexB family.</text>
</comment>
<name>A0A518BW36_9BACT</name>
<dbReference type="InterPro" id="IPR020667">
    <property type="entry name" value="DNA_mismatch_repair_MutL"/>
</dbReference>
<dbReference type="RefSeq" id="WP_236254702.1">
    <property type="nucleotide sequence ID" value="NZ_CP036280.1"/>
</dbReference>
<dbReference type="GO" id="GO:0030983">
    <property type="term" value="F:mismatched DNA binding"/>
    <property type="evidence" value="ECO:0007669"/>
    <property type="project" value="InterPro"/>
</dbReference>
<dbReference type="InterPro" id="IPR002099">
    <property type="entry name" value="MutL/Mlh/PMS"/>
</dbReference>
<sequence>MPTIRKLPPVLVNQIAAGEVIERPASVVKELIENSLDAGATRIEVTLEQGGTQLIRVHDDGHGMTGDSLTLALTPHATSKITESEDLESIGTLGFRGEALASIASVARVRITSRPAEQPDADATTIRSEGGSESPPQPCAAPGGTTIEIRDLFFNVPARRKFLRTPGTEYGHCHDAFVRTAMAHPHVHWTLHHNTRTALDLPAASREDRCLAILGNDLAEGLLTFDSPAPPHGDVSVWGLAGMPDIARPTARQQYVYVNGRPVRDRNLGHAIREAYRGLLANDRHPVVIVMVDLPADKVDVNVHPTKAEVRFHEPSAVHGAVLSTIRQRLLGTDLTAPASLERTLAGWSGSPPQPGSSTLSLGTQDASASSEPVRAFVDYFKQMEPVQRRMVMQEVERIEPRAETRPEEPHDHAPLQDGRAYGKSTPILQVHGSYVVTEDDEGLVIVDQHALHERVMFETLLDRVLGEEKPLETQRMLMPVTVAAEPGEIDLLNDLAPLLARVGMEIEPIGPRAVGVHAFPSLLVSRKVEPEPFVRSLLDLAASGKLKADDATAEESALHEVLDLMACKAAVKAGDQLSAEELSSLLEQRDKVERSSRCPHGRPTTLRLSLRDLERQFGRS</sequence>
<dbReference type="NCBIfam" id="TIGR00585">
    <property type="entry name" value="mutl"/>
    <property type="match status" value="1"/>
</dbReference>
<evidence type="ECO:0000313" key="10">
    <source>
        <dbReference type="Proteomes" id="UP000320386"/>
    </source>
</evidence>
<dbReference type="PANTHER" id="PTHR10073:SF12">
    <property type="entry name" value="DNA MISMATCH REPAIR PROTEIN MLH1"/>
    <property type="match status" value="1"/>
</dbReference>
<protein>
    <recommendedName>
        <fullName evidence="2 5">DNA mismatch repair protein MutL</fullName>
    </recommendedName>
</protein>
<dbReference type="GO" id="GO:0005524">
    <property type="term" value="F:ATP binding"/>
    <property type="evidence" value="ECO:0007669"/>
    <property type="project" value="InterPro"/>
</dbReference>
<feature type="region of interest" description="Disordered" evidence="6">
    <location>
        <begin position="114"/>
        <end position="141"/>
    </location>
</feature>
<reference evidence="9 10" key="1">
    <citation type="submission" date="2019-02" db="EMBL/GenBank/DDBJ databases">
        <title>Deep-cultivation of Planctomycetes and their phenomic and genomic characterization uncovers novel biology.</title>
        <authorList>
            <person name="Wiegand S."/>
            <person name="Jogler M."/>
            <person name="Boedeker C."/>
            <person name="Pinto D."/>
            <person name="Vollmers J."/>
            <person name="Rivas-Marin E."/>
            <person name="Kohn T."/>
            <person name="Peeters S.H."/>
            <person name="Heuer A."/>
            <person name="Rast P."/>
            <person name="Oberbeckmann S."/>
            <person name="Bunk B."/>
            <person name="Jeske O."/>
            <person name="Meyerdierks A."/>
            <person name="Storesund J.E."/>
            <person name="Kallscheuer N."/>
            <person name="Luecker S."/>
            <person name="Lage O.M."/>
            <person name="Pohl T."/>
            <person name="Merkel B.J."/>
            <person name="Hornburger P."/>
            <person name="Mueller R.-W."/>
            <person name="Bruemmer F."/>
            <person name="Labrenz M."/>
            <person name="Spormann A.M."/>
            <person name="Op den Camp H."/>
            <person name="Overmann J."/>
            <person name="Amann R."/>
            <person name="Jetten M.S.M."/>
            <person name="Mascher T."/>
            <person name="Medema M.H."/>
            <person name="Devos D.P."/>
            <person name="Kaster A.-K."/>
            <person name="Ovreas L."/>
            <person name="Rohde M."/>
            <person name="Galperin M.Y."/>
            <person name="Jogler C."/>
        </authorList>
    </citation>
    <scope>NUCLEOTIDE SEQUENCE [LARGE SCALE GENOMIC DNA]</scope>
    <source>
        <strain evidence="9 10">Pan265</strain>
    </source>
</reference>
<dbReference type="AlphaFoldDB" id="A0A518BW36"/>
<feature type="region of interest" description="Disordered" evidence="6">
    <location>
        <begin position="345"/>
        <end position="367"/>
    </location>
</feature>
<dbReference type="SMART" id="SM01340">
    <property type="entry name" value="DNA_mis_repair"/>
    <property type="match status" value="1"/>
</dbReference>
<dbReference type="InterPro" id="IPR042121">
    <property type="entry name" value="MutL_C_regsub"/>
</dbReference>
<keyword evidence="4 5" id="KW-0234">DNA repair</keyword>
<dbReference type="InterPro" id="IPR037198">
    <property type="entry name" value="MutL_C_sf"/>
</dbReference>
<dbReference type="HAMAP" id="MF_00149">
    <property type="entry name" value="DNA_mis_repair"/>
    <property type="match status" value="1"/>
</dbReference>
<gene>
    <name evidence="5 9" type="primary">mutL</name>
    <name evidence="9" type="ORF">Pan265_09830</name>
</gene>
<feature type="compositionally biased region" description="Basic and acidic residues" evidence="6">
    <location>
        <begin position="401"/>
        <end position="415"/>
    </location>
</feature>
<dbReference type="Gene3D" id="3.30.565.10">
    <property type="entry name" value="Histidine kinase-like ATPase, C-terminal domain"/>
    <property type="match status" value="1"/>
</dbReference>
<evidence type="ECO:0000256" key="5">
    <source>
        <dbReference type="HAMAP-Rule" id="MF_00149"/>
    </source>
</evidence>
<accession>A0A518BW36</accession>
<dbReference type="KEGG" id="mcad:Pan265_09830"/>
<dbReference type="GO" id="GO:0006298">
    <property type="term" value="P:mismatch repair"/>
    <property type="evidence" value="ECO:0007669"/>
    <property type="project" value="UniProtKB-UniRule"/>
</dbReference>
<dbReference type="GO" id="GO:0016887">
    <property type="term" value="F:ATP hydrolysis activity"/>
    <property type="evidence" value="ECO:0007669"/>
    <property type="project" value="InterPro"/>
</dbReference>
<dbReference type="GO" id="GO:0140664">
    <property type="term" value="F:ATP-dependent DNA damage sensor activity"/>
    <property type="evidence" value="ECO:0007669"/>
    <property type="project" value="InterPro"/>
</dbReference>
<dbReference type="Pfam" id="PF01119">
    <property type="entry name" value="DNA_mis_repair"/>
    <property type="match status" value="1"/>
</dbReference>
<dbReference type="SUPFAM" id="SSF55874">
    <property type="entry name" value="ATPase domain of HSP90 chaperone/DNA topoisomerase II/histidine kinase"/>
    <property type="match status" value="1"/>
</dbReference>
<evidence type="ECO:0000259" key="7">
    <source>
        <dbReference type="SMART" id="SM00853"/>
    </source>
</evidence>
<dbReference type="Pfam" id="PF08676">
    <property type="entry name" value="MutL_C"/>
    <property type="match status" value="1"/>
</dbReference>
<dbReference type="FunFam" id="3.30.565.10:FF:000003">
    <property type="entry name" value="DNA mismatch repair endonuclease MutL"/>
    <property type="match status" value="1"/>
</dbReference>
<comment type="function">
    <text evidence="5">This protein is involved in the repair of mismatches in DNA. It is required for dam-dependent methyl-directed DNA mismatch repair. May act as a 'molecular matchmaker', a protein that promotes the formation of a stable complex between two or more DNA-binding proteins in an ATP-dependent manner without itself being part of a final effector complex.</text>
</comment>
<dbReference type="Gene3D" id="3.30.1370.100">
    <property type="entry name" value="MutL, C-terminal domain, regulatory subdomain"/>
    <property type="match status" value="1"/>
</dbReference>
<dbReference type="Gene3D" id="3.30.230.10">
    <property type="match status" value="1"/>
</dbReference>
<dbReference type="CDD" id="cd16926">
    <property type="entry name" value="HATPase_MutL-MLH-PMS-like"/>
    <property type="match status" value="1"/>
</dbReference>
<dbReference type="SUPFAM" id="SSF54211">
    <property type="entry name" value="Ribosomal protein S5 domain 2-like"/>
    <property type="match status" value="1"/>
</dbReference>
<evidence type="ECO:0000256" key="2">
    <source>
        <dbReference type="ARBA" id="ARBA00021975"/>
    </source>
</evidence>
<dbReference type="PROSITE" id="PS00058">
    <property type="entry name" value="DNA_MISMATCH_REPAIR_1"/>
    <property type="match status" value="1"/>
</dbReference>
<evidence type="ECO:0000259" key="8">
    <source>
        <dbReference type="SMART" id="SM01340"/>
    </source>
</evidence>
<dbReference type="EMBL" id="CP036280">
    <property type="protein sequence ID" value="QDU71134.1"/>
    <property type="molecule type" value="Genomic_DNA"/>
</dbReference>
<dbReference type="InterPro" id="IPR020568">
    <property type="entry name" value="Ribosomal_Su5_D2-typ_SF"/>
</dbReference>
<evidence type="ECO:0000256" key="6">
    <source>
        <dbReference type="SAM" id="MobiDB-lite"/>
    </source>
</evidence>
<evidence type="ECO:0000256" key="1">
    <source>
        <dbReference type="ARBA" id="ARBA00006082"/>
    </source>
</evidence>
<dbReference type="GO" id="GO:0032300">
    <property type="term" value="C:mismatch repair complex"/>
    <property type="evidence" value="ECO:0007669"/>
    <property type="project" value="InterPro"/>
</dbReference>
<dbReference type="InterPro" id="IPR014721">
    <property type="entry name" value="Ribsml_uS5_D2-typ_fold_subgr"/>
</dbReference>
<dbReference type="InterPro" id="IPR038973">
    <property type="entry name" value="MutL/Mlh/Pms-like"/>
</dbReference>
<dbReference type="InterPro" id="IPR013507">
    <property type="entry name" value="DNA_mismatch_S5_2-like"/>
</dbReference>
<evidence type="ECO:0000256" key="4">
    <source>
        <dbReference type="ARBA" id="ARBA00023204"/>
    </source>
</evidence>
<proteinExistence type="inferred from homology"/>
<feature type="region of interest" description="Disordered" evidence="6">
    <location>
        <begin position="401"/>
        <end position="421"/>
    </location>
</feature>
<evidence type="ECO:0000313" key="9">
    <source>
        <dbReference type="EMBL" id="QDU71134.1"/>
    </source>
</evidence>
<dbReference type="SMART" id="SM00853">
    <property type="entry name" value="MutL_C"/>
    <property type="match status" value="1"/>
</dbReference>
<keyword evidence="3 5" id="KW-0227">DNA damage</keyword>
<dbReference type="InterPro" id="IPR036890">
    <property type="entry name" value="HATPase_C_sf"/>
</dbReference>